<evidence type="ECO:0000313" key="1">
    <source>
        <dbReference type="EMBL" id="KAK3725201.1"/>
    </source>
</evidence>
<organism evidence="1 2">
    <name type="scientific">Vermiconidia calcicola</name>
    <dbReference type="NCBI Taxonomy" id="1690605"/>
    <lineage>
        <taxon>Eukaryota</taxon>
        <taxon>Fungi</taxon>
        <taxon>Dikarya</taxon>
        <taxon>Ascomycota</taxon>
        <taxon>Pezizomycotina</taxon>
        <taxon>Dothideomycetes</taxon>
        <taxon>Dothideomycetidae</taxon>
        <taxon>Mycosphaerellales</taxon>
        <taxon>Extremaceae</taxon>
        <taxon>Vermiconidia</taxon>
    </lineage>
</organism>
<dbReference type="EMBL" id="JAUTXU010000003">
    <property type="protein sequence ID" value="KAK3725201.1"/>
    <property type="molecule type" value="Genomic_DNA"/>
</dbReference>
<protein>
    <submittedName>
        <fullName evidence="1">Uncharacterized protein</fullName>
    </submittedName>
</protein>
<evidence type="ECO:0000313" key="2">
    <source>
        <dbReference type="Proteomes" id="UP001281147"/>
    </source>
</evidence>
<gene>
    <name evidence="1" type="ORF">LTR37_000712</name>
</gene>
<keyword evidence="2" id="KW-1185">Reference proteome</keyword>
<comment type="caution">
    <text evidence="1">The sequence shown here is derived from an EMBL/GenBank/DDBJ whole genome shotgun (WGS) entry which is preliminary data.</text>
</comment>
<proteinExistence type="predicted"/>
<name>A0ACC3P0U9_9PEZI</name>
<reference evidence="1" key="1">
    <citation type="submission" date="2023-07" db="EMBL/GenBank/DDBJ databases">
        <title>Black Yeasts Isolated from many extreme environments.</title>
        <authorList>
            <person name="Coleine C."/>
            <person name="Stajich J.E."/>
            <person name="Selbmann L."/>
        </authorList>
    </citation>
    <scope>NUCLEOTIDE SEQUENCE</scope>
    <source>
        <strain evidence="1">CCFEE 5714</strain>
    </source>
</reference>
<sequence>MLKCTPVQRVCGEHFRRDGILLPLGHSREEFKVPNPTLFQTAEWPIKDDADPLDGWPLEEISNSGCGLATNDVYGKLYFFIRHLLILFNRRIKRSECHIHLFCMNAGYLPRELTDLKFDRIEVANISDRAYLGIRNTLACLGPCLQSLENNPHSTLITLFMNAVMESKGSLQAGDKRAYEKEMHQAMAYLDRPARPPTSPHDAFAMLLLESAVLFRDTDTAFDKYMAGEDFQQIEKDFNVVMKKAHTVIEKWPMRLKLRPGQKGAKEEFKALLSSGHTGIERYVEWRRAV</sequence>
<dbReference type="Proteomes" id="UP001281147">
    <property type="component" value="Unassembled WGS sequence"/>
</dbReference>
<accession>A0ACC3P0U9</accession>